<dbReference type="EMBL" id="CP030840">
    <property type="protein sequence ID" value="AXC14597.1"/>
    <property type="molecule type" value="Genomic_DNA"/>
</dbReference>
<dbReference type="GO" id="GO:0046688">
    <property type="term" value="P:response to copper ion"/>
    <property type="evidence" value="ECO:0007669"/>
    <property type="project" value="InterPro"/>
</dbReference>
<keyword evidence="2" id="KW-0479">Metal-binding</keyword>
<dbReference type="GO" id="GO:0006825">
    <property type="term" value="P:copper ion transport"/>
    <property type="evidence" value="ECO:0007669"/>
    <property type="project" value="InterPro"/>
</dbReference>
<accession>A0A2Z5G721</accession>
<name>A0A2Z5G721_9BACT</name>
<keyword evidence="8" id="KW-1185">Reference proteome</keyword>
<reference evidence="7 8" key="1">
    <citation type="journal article" date="2018" name="Front. Microbiol.">
        <title>Hydrolytic Capabilities as a Key to Environmental Success: Chitinolytic and Cellulolytic Acidobacteria From Acidic Sub-arctic Soils and Boreal Peatlands.</title>
        <authorList>
            <person name="Belova S.E."/>
            <person name="Ravin N.V."/>
            <person name="Pankratov T.A."/>
            <person name="Rakitin A.L."/>
            <person name="Ivanova A.A."/>
            <person name="Beletsky A.V."/>
            <person name="Mardanov A.V."/>
            <person name="Sinninghe Damste J.S."/>
            <person name="Dedysh S.N."/>
        </authorList>
    </citation>
    <scope>NUCLEOTIDE SEQUENCE [LARGE SCALE GENOMIC DNA]</scope>
    <source>
        <strain evidence="7 8">SBC82</strain>
    </source>
</reference>
<feature type="chain" id="PRO_5016254727" evidence="5">
    <location>
        <begin position="18"/>
        <end position="112"/>
    </location>
</feature>
<evidence type="ECO:0000256" key="5">
    <source>
        <dbReference type="SAM" id="SignalP"/>
    </source>
</evidence>
<dbReference type="GO" id="GO:0030313">
    <property type="term" value="C:cell envelope"/>
    <property type="evidence" value="ECO:0007669"/>
    <property type="project" value="UniProtKB-SubCell"/>
</dbReference>
<evidence type="ECO:0000313" key="7">
    <source>
        <dbReference type="EMBL" id="AXC14597.1"/>
    </source>
</evidence>
<evidence type="ECO:0000256" key="1">
    <source>
        <dbReference type="ARBA" id="ARBA00004196"/>
    </source>
</evidence>
<dbReference type="InterPro" id="IPR007348">
    <property type="entry name" value="CopC_dom"/>
</dbReference>
<evidence type="ECO:0000313" key="8">
    <source>
        <dbReference type="Proteomes" id="UP000253606"/>
    </source>
</evidence>
<dbReference type="GO" id="GO:0005886">
    <property type="term" value="C:plasma membrane"/>
    <property type="evidence" value="ECO:0007669"/>
    <property type="project" value="TreeGrafter"/>
</dbReference>
<dbReference type="Gene3D" id="2.60.40.1220">
    <property type="match status" value="1"/>
</dbReference>
<evidence type="ECO:0000259" key="6">
    <source>
        <dbReference type="Pfam" id="PF04234"/>
    </source>
</evidence>
<dbReference type="AlphaFoldDB" id="A0A2Z5G721"/>
<dbReference type="PANTHER" id="PTHR34820">
    <property type="entry name" value="INNER MEMBRANE PROTEIN YEBZ"/>
    <property type="match status" value="1"/>
</dbReference>
<dbReference type="Pfam" id="PF04234">
    <property type="entry name" value="CopC"/>
    <property type="match status" value="1"/>
</dbReference>
<keyword evidence="4" id="KW-0186">Copper</keyword>
<proteinExistence type="predicted"/>
<dbReference type="InterPro" id="IPR014755">
    <property type="entry name" value="Cu-Rt/internalin_Ig-like"/>
</dbReference>
<protein>
    <submittedName>
        <fullName evidence="7">Copper resistance protein CopC</fullName>
    </submittedName>
</protein>
<dbReference type="Proteomes" id="UP000253606">
    <property type="component" value="Chromosome"/>
</dbReference>
<evidence type="ECO:0000256" key="3">
    <source>
        <dbReference type="ARBA" id="ARBA00022729"/>
    </source>
</evidence>
<organism evidence="7 8">
    <name type="scientific">Acidisarcina polymorpha</name>
    <dbReference type="NCBI Taxonomy" id="2211140"/>
    <lineage>
        <taxon>Bacteria</taxon>
        <taxon>Pseudomonadati</taxon>
        <taxon>Acidobacteriota</taxon>
        <taxon>Terriglobia</taxon>
        <taxon>Terriglobales</taxon>
        <taxon>Acidobacteriaceae</taxon>
        <taxon>Acidisarcina</taxon>
    </lineage>
</organism>
<feature type="signal peptide" evidence="5">
    <location>
        <begin position="1"/>
        <end position="17"/>
    </location>
</feature>
<sequence length="112" mass="11896">MTAIAVTLITIPRVASAHAVLMRSLPAANSTVHGPDVPVTIQFNSRVDSARSTLLLSMPGGEAKPLVLEKQTAPDTLTTHATQLTPGKYAIRWQVLATDGHITRGQISFAVQ</sequence>
<dbReference type="InterPro" id="IPR032694">
    <property type="entry name" value="CopC/D"/>
</dbReference>
<gene>
    <name evidence="7" type="ORF">ACPOL_5349</name>
</gene>
<dbReference type="InterPro" id="IPR014756">
    <property type="entry name" value="Ig_E-set"/>
</dbReference>
<keyword evidence="3 5" id="KW-0732">Signal</keyword>
<dbReference type="GO" id="GO:0005507">
    <property type="term" value="F:copper ion binding"/>
    <property type="evidence" value="ECO:0007669"/>
    <property type="project" value="InterPro"/>
</dbReference>
<evidence type="ECO:0000256" key="4">
    <source>
        <dbReference type="ARBA" id="ARBA00023008"/>
    </source>
</evidence>
<comment type="subcellular location">
    <subcellularLocation>
        <location evidence="1">Cell envelope</location>
    </subcellularLocation>
</comment>
<dbReference type="GO" id="GO:0042597">
    <property type="term" value="C:periplasmic space"/>
    <property type="evidence" value="ECO:0007669"/>
    <property type="project" value="InterPro"/>
</dbReference>
<evidence type="ECO:0000256" key="2">
    <source>
        <dbReference type="ARBA" id="ARBA00022723"/>
    </source>
</evidence>
<dbReference type="PANTHER" id="PTHR34820:SF4">
    <property type="entry name" value="INNER MEMBRANE PROTEIN YEBZ"/>
    <property type="match status" value="1"/>
</dbReference>
<dbReference type="SUPFAM" id="SSF81296">
    <property type="entry name" value="E set domains"/>
    <property type="match status" value="1"/>
</dbReference>
<dbReference type="KEGG" id="abas:ACPOL_5349"/>
<feature type="domain" description="CopC" evidence="6">
    <location>
        <begin position="18"/>
        <end position="111"/>
    </location>
</feature>